<keyword evidence="3" id="KW-1185">Reference proteome</keyword>
<dbReference type="Gene3D" id="2.40.10.10">
    <property type="entry name" value="Trypsin-like serine proteases"/>
    <property type="match status" value="1"/>
</dbReference>
<dbReference type="InterPro" id="IPR043504">
    <property type="entry name" value="Peptidase_S1_PA_chymotrypsin"/>
</dbReference>
<dbReference type="AlphaFoldDB" id="A0A0V1GZ56"/>
<dbReference type="InterPro" id="IPR009003">
    <property type="entry name" value="Peptidase_S1_PA"/>
</dbReference>
<comment type="caution">
    <text evidence="2">The sequence shown here is derived from an EMBL/GenBank/DDBJ whole genome shotgun (WGS) entry which is preliminary data.</text>
</comment>
<evidence type="ECO:0000313" key="2">
    <source>
        <dbReference type="EMBL" id="KRZ03585.1"/>
    </source>
</evidence>
<dbReference type="SUPFAM" id="SSF50494">
    <property type="entry name" value="Trypsin-like serine proteases"/>
    <property type="match status" value="2"/>
</dbReference>
<dbReference type="EMBL" id="JYDP01000189">
    <property type="protein sequence ID" value="KRZ03585.1"/>
    <property type="molecule type" value="Genomic_DNA"/>
</dbReference>
<accession>A0A0V1GZ56</accession>
<dbReference type="OrthoDB" id="5916625at2759"/>
<keyword evidence="1" id="KW-0732">Signal</keyword>
<evidence type="ECO:0008006" key="4">
    <source>
        <dbReference type="Google" id="ProtNLM"/>
    </source>
</evidence>
<proteinExistence type="predicted"/>
<sequence>MSEKGISVFTVFTIFLLIWNTGDAVNDFVNNRADALHKMHRLPTVFIVEKNKNTIKCVGTIFTLKVGATKSDTVMTESGCFQNDQDGSWEDWTKYYIFAGYDKFMKMAENDQGAIIREIRNVEIVQAKSFESVALPFVAVVTLEKPVFFGVRVSAALLPQPYEIAKSSFDYFTTGYNTTANSLHHIKADINLKTSCITLPTSSDISYHGSTLIRASALSSALVFGLHVAEKSSSTKNTLPNEQICLFNRYFLTVFHDKFQNKVIRNKWREVFPTRVDDDAQIDSLNSDQSAVENANLLQSVVVRIFNKRTQKIACTGTLLAINSNDTTSSFALAEAACFENQEKNKEKFIVYTAKRGYGWNAEIVENERFEISQINFIKGDVNSLEVEEDLALITLDGKVSLDSGISVPALLSRNEYNSLPKEFYVYGYLENGTLLFSKAHAYEGSVCLFFGGNQNAKFLGSAVLYMHQSVLYVVGMHKVSERENTNDGFIPERFYLLDQYAMQFLLYKVKQNSDAESRKSEPTAPKPELQNHLDSKSANSNVQFFKIKNATEKVEEFDKVEEEEEEEQFDVASANALIVDKATDNVICSGLIIADSLENEKATKVVTEKSCLQPKHDGNWVDWRKYVVYSLKVFENSSEPCVETSSKIAQVQDLGNNIASSLNNVLLTLQSKLSNASGVKLNESMDDVQLNGNYYIIGIDFNYTMIELVPSDEMQVSGCRNSDVSQSSAERCILWKTSQAFLPSGEKLIKMKDGTAFIIGFYHQTTSQNDGLFEHEFEIISKSYTAALKERIQNASLSVVKTPFSSVKGHIQVGRVYLEQTDYIDERESFTGFVPTFVPIPNKKWKANKEQIKVTSNNLQEKKLQYKYCNK</sequence>
<feature type="chain" id="PRO_5006878708" description="Peptidase S1 domain-containing protein" evidence="1">
    <location>
        <begin position="25"/>
        <end position="872"/>
    </location>
</feature>
<evidence type="ECO:0000256" key="1">
    <source>
        <dbReference type="SAM" id="SignalP"/>
    </source>
</evidence>
<name>A0A0V1GZ56_9BILA</name>
<reference evidence="2 3" key="1">
    <citation type="submission" date="2015-01" db="EMBL/GenBank/DDBJ databases">
        <title>Evolution of Trichinella species and genotypes.</title>
        <authorList>
            <person name="Korhonen P.K."/>
            <person name="Edoardo P."/>
            <person name="Giuseppe L.R."/>
            <person name="Gasser R.B."/>
        </authorList>
    </citation>
    <scope>NUCLEOTIDE SEQUENCE [LARGE SCALE GENOMIC DNA]</scope>
    <source>
        <strain evidence="2">ISS1029</strain>
    </source>
</reference>
<evidence type="ECO:0000313" key="3">
    <source>
        <dbReference type="Proteomes" id="UP000055024"/>
    </source>
</evidence>
<gene>
    <name evidence="2" type="ORF">T11_6515</name>
</gene>
<dbReference type="Proteomes" id="UP000055024">
    <property type="component" value="Unassembled WGS sequence"/>
</dbReference>
<organism evidence="2 3">
    <name type="scientific">Trichinella zimbabwensis</name>
    <dbReference type="NCBI Taxonomy" id="268475"/>
    <lineage>
        <taxon>Eukaryota</taxon>
        <taxon>Metazoa</taxon>
        <taxon>Ecdysozoa</taxon>
        <taxon>Nematoda</taxon>
        <taxon>Enoplea</taxon>
        <taxon>Dorylaimia</taxon>
        <taxon>Trichinellida</taxon>
        <taxon>Trichinellidae</taxon>
        <taxon>Trichinella</taxon>
    </lineage>
</organism>
<protein>
    <recommendedName>
        <fullName evidence="4">Peptidase S1 domain-containing protein</fullName>
    </recommendedName>
</protein>
<dbReference type="STRING" id="268475.A0A0V1GZ56"/>
<feature type="signal peptide" evidence="1">
    <location>
        <begin position="1"/>
        <end position="24"/>
    </location>
</feature>